<dbReference type="GO" id="GO:0004827">
    <property type="term" value="F:proline-tRNA ligase activity"/>
    <property type="evidence" value="ECO:0007669"/>
    <property type="project" value="UniProtKB-EC"/>
</dbReference>
<comment type="caution">
    <text evidence="11">The sequence shown here is derived from an EMBL/GenBank/DDBJ whole genome shotgun (WGS) entry which is preliminary data.</text>
</comment>
<dbReference type="InterPro" id="IPR002316">
    <property type="entry name" value="Pro-tRNA-ligase_IIa"/>
</dbReference>
<dbReference type="InterPro" id="IPR006195">
    <property type="entry name" value="aa-tRNA-synth_II"/>
</dbReference>
<dbReference type="PANTHER" id="PTHR42753">
    <property type="entry name" value="MITOCHONDRIAL RIBOSOME PROTEIN L39/PROLYL-TRNA LIGASE FAMILY MEMBER"/>
    <property type="match status" value="1"/>
</dbReference>
<keyword evidence="3" id="KW-0436">Ligase</keyword>
<dbReference type="InterPro" id="IPR045864">
    <property type="entry name" value="aa-tRNA-synth_II/BPL/LPL"/>
</dbReference>
<dbReference type="Pfam" id="PF00587">
    <property type="entry name" value="tRNA-synt_2b"/>
    <property type="match status" value="1"/>
</dbReference>
<reference evidence="12" key="1">
    <citation type="submission" date="2017-09" db="EMBL/GenBank/DDBJ databases">
        <title>Depth-based differentiation of microbial function through sediment-hosted aquifers and enrichment of novel symbionts in the deep terrestrial subsurface.</title>
        <authorList>
            <person name="Probst A.J."/>
            <person name="Ladd B."/>
            <person name="Jarett J.K."/>
            <person name="Geller-Mcgrath D.E."/>
            <person name="Sieber C.M.K."/>
            <person name="Emerson J.B."/>
            <person name="Anantharaman K."/>
            <person name="Thomas B.C."/>
            <person name="Malmstrom R."/>
            <person name="Stieglmeier M."/>
            <person name="Klingl A."/>
            <person name="Woyke T."/>
            <person name="Ryan C.M."/>
            <person name="Banfield J.F."/>
        </authorList>
    </citation>
    <scope>NUCLEOTIDE SEQUENCE [LARGE SCALE GENOMIC DNA]</scope>
</reference>
<dbReference type="EMBL" id="PFXF01000018">
    <property type="protein sequence ID" value="PJA32893.1"/>
    <property type="molecule type" value="Genomic_DNA"/>
</dbReference>
<evidence type="ECO:0000256" key="6">
    <source>
        <dbReference type="ARBA" id="ARBA00022917"/>
    </source>
</evidence>
<dbReference type="AlphaFoldDB" id="A0A2M7WSG9"/>
<evidence type="ECO:0000256" key="3">
    <source>
        <dbReference type="ARBA" id="ARBA00022598"/>
    </source>
</evidence>
<evidence type="ECO:0000256" key="5">
    <source>
        <dbReference type="ARBA" id="ARBA00022840"/>
    </source>
</evidence>
<dbReference type="PANTHER" id="PTHR42753:SF2">
    <property type="entry name" value="PROLINE--TRNA LIGASE"/>
    <property type="match status" value="1"/>
</dbReference>
<keyword evidence="7 11" id="KW-0030">Aminoacyl-tRNA synthetase</keyword>
<evidence type="ECO:0000256" key="1">
    <source>
        <dbReference type="ARBA" id="ARBA00012831"/>
    </source>
</evidence>
<dbReference type="PROSITE" id="PS50862">
    <property type="entry name" value="AA_TRNA_LIGASE_II"/>
    <property type="match status" value="1"/>
</dbReference>
<dbReference type="Gene3D" id="3.40.50.800">
    <property type="entry name" value="Anticodon-binding domain"/>
    <property type="match status" value="1"/>
</dbReference>
<dbReference type="InterPro" id="IPR044140">
    <property type="entry name" value="ProRS_anticodon_short"/>
</dbReference>
<evidence type="ECO:0000313" key="11">
    <source>
        <dbReference type="EMBL" id="PJA32893.1"/>
    </source>
</evidence>
<protein>
    <recommendedName>
        <fullName evidence="2">Proline--tRNA ligase</fullName>
        <ecNumber evidence="1">6.1.1.15</ecNumber>
    </recommendedName>
    <alternativeName>
        <fullName evidence="8">Prolyl-tRNA synthetase</fullName>
    </alternativeName>
</protein>
<dbReference type="EC" id="6.1.1.15" evidence="1"/>
<feature type="domain" description="Aminoacyl-transfer RNA synthetases class-II family profile" evidence="10">
    <location>
        <begin position="38"/>
        <end position="310"/>
    </location>
</feature>
<dbReference type="SUPFAM" id="SSF52954">
    <property type="entry name" value="Class II aaRS ABD-related"/>
    <property type="match status" value="1"/>
</dbReference>
<evidence type="ECO:0000259" key="10">
    <source>
        <dbReference type="PROSITE" id="PS50862"/>
    </source>
</evidence>
<dbReference type="InterPro" id="IPR002314">
    <property type="entry name" value="aa-tRNA-synt_IIb"/>
</dbReference>
<evidence type="ECO:0000256" key="4">
    <source>
        <dbReference type="ARBA" id="ARBA00022741"/>
    </source>
</evidence>
<dbReference type="Pfam" id="PF03129">
    <property type="entry name" value="HGTP_anticodon"/>
    <property type="match status" value="1"/>
</dbReference>
<dbReference type="InterPro" id="IPR050062">
    <property type="entry name" value="Pro-tRNA_synthetase"/>
</dbReference>
<dbReference type="GO" id="GO:0005524">
    <property type="term" value="F:ATP binding"/>
    <property type="evidence" value="ECO:0007669"/>
    <property type="project" value="UniProtKB-KW"/>
</dbReference>
<name>A0A2M7WSG9_9BACT</name>
<evidence type="ECO:0000313" key="12">
    <source>
        <dbReference type="Proteomes" id="UP000230758"/>
    </source>
</evidence>
<proteinExistence type="predicted"/>
<dbReference type="InterPro" id="IPR036621">
    <property type="entry name" value="Anticodon-bd_dom_sf"/>
</dbReference>
<evidence type="ECO:0000256" key="9">
    <source>
        <dbReference type="ARBA" id="ARBA00047671"/>
    </source>
</evidence>
<dbReference type="SUPFAM" id="SSF55681">
    <property type="entry name" value="Class II aaRS and biotin synthetases"/>
    <property type="match status" value="1"/>
</dbReference>
<gene>
    <name evidence="11" type="ORF">CO185_01450</name>
</gene>
<dbReference type="CDD" id="cd00861">
    <property type="entry name" value="ProRS_anticodon_short"/>
    <property type="match status" value="1"/>
</dbReference>
<dbReference type="GO" id="GO:0005829">
    <property type="term" value="C:cytosol"/>
    <property type="evidence" value="ECO:0007669"/>
    <property type="project" value="TreeGrafter"/>
</dbReference>
<dbReference type="Gene3D" id="3.30.930.10">
    <property type="entry name" value="Bira Bifunctional Protein, Domain 2"/>
    <property type="match status" value="1"/>
</dbReference>
<sequence length="406" mass="46532">MRQSKLFTKTRREAPKDEVSKNAILLTRAGFINKERAGVYDYLPLGLRVIKKLEDIVREEMNALGGQEFLMSSLQRQELWEKHFNQDRWNDKNVDIWFKTRLKDGSELGLAFTHEEPISNMLEQFVSSYNDLPFSVYQFQTKFRNELRAQSGILRGREFLMKDLYSFSRTPEEHDDFYERAKSAYRNIFNKVGIGDSTYLTKASGGSFSEFSHEFQTLSLAGEDTIYITDENKKEAENKEIGVKDLEEKKAIEVGNIFTLGTKFSDPHLKFKDKDGKERNVFMGSYGIGLGRLMGTIVEVLSDDKGIVWPHEVSPFDVHLLSLTDGSKVFADEVYKTLTSQSFEVLYDDRDLRAGEKFADADLIGIPKRIVVGDKTLESKMLEIKDRATGETSEMALEDFIKSISL</sequence>
<keyword evidence="6" id="KW-0648">Protein biosynthesis</keyword>
<comment type="catalytic activity">
    <reaction evidence="9">
        <text>tRNA(Pro) + L-proline + ATP = L-prolyl-tRNA(Pro) + AMP + diphosphate</text>
        <dbReference type="Rhea" id="RHEA:14305"/>
        <dbReference type="Rhea" id="RHEA-COMP:9700"/>
        <dbReference type="Rhea" id="RHEA-COMP:9702"/>
        <dbReference type="ChEBI" id="CHEBI:30616"/>
        <dbReference type="ChEBI" id="CHEBI:33019"/>
        <dbReference type="ChEBI" id="CHEBI:60039"/>
        <dbReference type="ChEBI" id="CHEBI:78442"/>
        <dbReference type="ChEBI" id="CHEBI:78532"/>
        <dbReference type="ChEBI" id="CHEBI:456215"/>
        <dbReference type="EC" id="6.1.1.15"/>
    </reaction>
</comment>
<evidence type="ECO:0000256" key="8">
    <source>
        <dbReference type="ARBA" id="ARBA00029731"/>
    </source>
</evidence>
<evidence type="ECO:0000256" key="7">
    <source>
        <dbReference type="ARBA" id="ARBA00023146"/>
    </source>
</evidence>
<keyword evidence="4" id="KW-0547">Nucleotide-binding</keyword>
<dbReference type="PRINTS" id="PR01046">
    <property type="entry name" value="TRNASYNTHPRO"/>
</dbReference>
<keyword evidence="5" id="KW-0067">ATP-binding</keyword>
<evidence type="ECO:0000256" key="2">
    <source>
        <dbReference type="ARBA" id="ARBA00019110"/>
    </source>
</evidence>
<dbReference type="Proteomes" id="UP000230758">
    <property type="component" value="Unassembled WGS sequence"/>
</dbReference>
<dbReference type="InterPro" id="IPR004154">
    <property type="entry name" value="Anticodon-bd"/>
</dbReference>
<dbReference type="GO" id="GO:0006433">
    <property type="term" value="P:prolyl-tRNA aminoacylation"/>
    <property type="evidence" value="ECO:0007669"/>
    <property type="project" value="InterPro"/>
</dbReference>
<organism evidence="11 12">
    <name type="scientific">Candidatus Zambryskibacteria bacterium CG_4_9_14_3_um_filter_42_15</name>
    <dbReference type="NCBI Taxonomy" id="1975112"/>
    <lineage>
        <taxon>Bacteria</taxon>
        <taxon>Candidatus Zambryskiibacteriota</taxon>
    </lineage>
</organism>
<accession>A0A2M7WSG9</accession>